<feature type="chain" id="PRO_5002515684" evidence="2">
    <location>
        <begin position="25"/>
        <end position="371"/>
    </location>
</feature>
<sequence length="371" mass="40083">MRTTPRYALAALALPIALAAASCAAPPSVNVVDAGSATVDTTDGLVVDGEHIADAELFEAARAEGSLSLYSGYVENSEKQVIAAFERDTGIEVNLVRLVPNRLSERVLSEQGAGRLGADVVRTSDYDIAMRMYDAGVFTRHEVPGYDTLDDTVNYQDGAFYRVFNPLYTFAYNTVLVDPEEAPTSWDELTQDTWKGRLGITQVGAGGSSLTLTRFQEERLGPDFLPALADQQPRIFDSSSAALESLARGEVAVATAVVSSVNIAAAKNAPVDFVIPEEGMAAYDYFVGKTSSARHEAAAELFLDWNLSQRGQDVFRQIGEFPARTDVSPPEILGHQLPEADSGLIVRIPPLDLIAAAEGDQRRWLSLFGYL</sequence>
<dbReference type="AlphaFoldDB" id="A0A0F7FQ44"/>
<gene>
    <name evidence="3" type="ORF">SXIM_05640</name>
</gene>
<dbReference type="Proteomes" id="UP000034034">
    <property type="component" value="Chromosome"/>
</dbReference>
<name>A0A0F7FQ44_9ACTN</name>
<dbReference type="HOGENOM" id="CLU_026974_0_0_11"/>
<evidence type="ECO:0000313" key="3">
    <source>
        <dbReference type="EMBL" id="AKG41948.1"/>
    </source>
</evidence>
<keyword evidence="4" id="KW-1185">Reference proteome</keyword>
<dbReference type="EMBL" id="CP009922">
    <property type="protein sequence ID" value="AKG41948.1"/>
    <property type="molecule type" value="Genomic_DNA"/>
</dbReference>
<proteinExistence type="predicted"/>
<dbReference type="RefSeq" id="WP_030727686.1">
    <property type="nucleotide sequence ID" value="NZ_CBDRAA010000004.1"/>
</dbReference>
<dbReference type="KEGG" id="sxi:SXIM_05640"/>
<dbReference type="STRING" id="408015.SXIM_05640"/>
<dbReference type="SUPFAM" id="SSF53850">
    <property type="entry name" value="Periplasmic binding protein-like II"/>
    <property type="match status" value="1"/>
</dbReference>
<dbReference type="PATRIC" id="fig|408015.6.peg.592"/>
<evidence type="ECO:0000256" key="2">
    <source>
        <dbReference type="SAM" id="SignalP"/>
    </source>
</evidence>
<feature type="signal peptide" evidence="2">
    <location>
        <begin position="1"/>
        <end position="24"/>
    </location>
</feature>
<dbReference type="PANTHER" id="PTHR30006">
    <property type="entry name" value="THIAMINE-BINDING PERIPLASMIC PROTEIN-RELATED"/>
    <property type="match status" value="1"/>
</dbReference>
<organism evidence="3 4">
    <name type="scientific">Streptomyces xiamenensis</name>
    <dbReference type="NCBI Taxonomy" id="408015"/>
    <lineage>
        <taxon>Bacteria</taxon>
        <taxon>Bacillati</taxon>
        <taxon>Actinomycetota</taxon>
        <taxon>Actinomycetes</taxon>
        <taxon>Kitasatosporales</taxon>
        <taxon>Streptomycetaceae</taxon>
        <taxon>Streptomyces</taxon>
    </lineage>
</organism>
<evidence type="ECO:0000313" key="4">
    <source>
        <dbReference type="Proteomes" id="UP000034034"/>
    </source>
</evidence>
<protein>
    <submittedName>
        <fullName evidence="3">ABC-type Fe3+ transport system, periplasmic component</fullName>
    </submittedName>
</protein>
<dbReference type="PROSITE" id="PS51257">
    <property type="entry name" value="PROKAR_LIPOPROTEIN"/>
    <property type="match status" value="1"/>
</dbReference>
<evidence type="ECO:0000256" key="1">
    <source>
        <dbReference type="ARBA" id="ARBA00022729"/>
    </source>
</evidence>
<keyword evidence="1 2" id="KW-0732">Signal</keyword>
<reference evidence="3" key="1">
    <citation type="submission" date="2019-08" db="EMBL/GenBank/DDBJ databases">
        <title>Complete genome sequence of a mangrove-derived Streptomyces xiamenensis.</title>
        <authorList>
            <person name="Xu J."/>
        </authorList>
    </citation>
    <scope>NUCLEOTIDE SEQUENCE</scope>
    <source>
        <strain evidence="3">318</strain>
    </source>
</reference>
<accession>A0A0F7FQ44</accession>
<dbReference type="Pfam" id="PF13343">
    <property type="entry name" value="SBP_bac_6"/>
    <property type="match status" value="1"/>
</dbReference>
<dbReference type="Gene3D" id="3.40.190.10">
    <property type="entry name" value="Periplasmic binding protein-like II"/>
    <property type="match status" value="2"/>
</dbReference>